<gene>
    <name evidence="3" type="ORF">ABID47_001400</name>
</gene>
<dbReference type="Pfam" id="PF00583">
    <property type="entry name" value="Acetyltransf_1"/>
    <property type="match status" value="1"/>
</dbReference>
<keyword evidence="1" id="KW-0808">Transferase</keyword>
<accession>A0ABV2EZ75</accession>
<reference evidence="3 4" key="1">
    <citation type="submission" date="2024-06" db="EMBL/GenBank/DDBJ databases">
        <title>Genomic Encyclopedia of Type Strains, Phase IV (KMG-IV): sequencing the most valuable type-strain genomes for metagenomic binning, comparative biology and taxonomic classification.</title>
        <authorList>
            <person name="Goeker M."/>
        </authorList>
    </citation>
    <scope>NUCLEOTIDE SEQUENCE [LARGE SCALE GENOMIC DNA]</scope>
    <source>
        <strain evidence="3 4">DSM 17253</strain>
    </source>
</reference>
<dbReference type="PROSITE" id="PS51186">
    <property type="entry name" value="GNAT"/>
    <property type="match status" value="1"/>
</dbReference>
<keyword evidence="4" id="KW-1185">Reference proteome</keyword>
<evidence type="ECO:0000313" key="4">
    <source>
        <dbReference type="Proteomes" id="UP001549098"/>
    </source>
</evidence>
<dbReference type="Gene3D" id="3.40.630.30">
    <property type="match status" value="1"/>
</dbReference>
<feature type="domain" description="N-acetyltransferase" evidence="2">
    <location>
        <begin position="7"/>
        <end position="169"/>
    </location>
</feature>
<dbReference type="RefSeq" id="WP_354495444.1">
    <property type="nucleotide sequence ID" value="NZ_JBEPLV010000001.1"/>
</dbReference>
<dbReference type="SUPFAM" id="SSF55729">
    <property type="entry name" value="Acyl-CoA N-acyltransferases (Nat)"/>
    <property type="match status" value="1"/>
</dbReference>
<dbReference type="InterPro" id="IPR016181">
    <property type="entry name" value="Acyl_CoA_acyltransferase"/>
</dbReference>
<name>A0ABV2EZ75_9BACL</name>
<organism evidence="3 4">
    <name type="scientific">Paenibacillus favisporus</name>
    <dbReference type="NCBI Taxonomy" id="221028"/>
    <lineage>
        <taxon>Bacteria</taxon>
        <taxon>Bacillati</taxon>
        <taxon>Bacillota</taxon>
        <taxon>Bacilli</taxon>
        <taxon>Bacillales</taxon>
        <taxon>Paenibacillaceae</taxon>
        <taxon>Paenibacillus</taxon>
    </lineage>
</organism>
<dbReference type="PANTHER" id="PTHR13947">
    <property type="entry name" value="GNAT FAMILY N-ACETYLTRANSFERASE"/>
    <property type="match status" value="1"/>
</dbReference>
<evidence type="ECO:0000256" key="1">
    <source>
        <dbReference type="ARBA" id="ARBA00022679"/>
    </source>
</evidence>
<dbReference type="CDD" id="cd04301">
    <property type="entry name" value="NAT_SF"/>
    <property type="match status" value="1"/>
</dbReference>
<dbReference type="InterPro" id="IPR050769">
    <property type="entry name" value="NAT_camello-type"/>
</dbReference>
<dbReference type="Proteomes" id="UP001549098">
    <property type="component" value="Unassembled WGS sequence"/>
</dbReference>
<evidence type="ECO:0000313" key="3">
    <source>
        <dbReference type="EMBL" id="MET3544806.1"/>
    </source>
</evidence>
<dbReference type="EMBL" id="JBEPLV010000001">
    <property type="protein sequence ID" value="MET3544806.1"/>
    <property type="molecule type" value="Genomic_DNA"/>
</dbReference>
<evidence type="ECO:0000259" key="2">
    <source>
        <dbReference type="PROSITE" id="PS51186"/>
    </source>
</evidence>
<sequence length="174" mass="19645">MTDINKIFIRNAVESEQDIIRAIVEEAYEEYARTMSDSMREEYNRRLVTTIGIKESVERIVAESGGNIVGCVLLYHSTSSASERVVRNPGWAELRLLAVHPSTRGHGVGALLVQECIRRAQVNGERAIGLHTKDEMHSAVRLYERLGFTRFQDLDFSPASGVLLKGYCYNLDNR</sequence>
<dbReference type="PANTHER" id="PTHR13947:SF37">
    <property type="entry name" value="LD18367P"/>
    <property type="match status" value="1"/>
</dbReference>
<protein>
    <submittedName>
        <fullName evidence="3">Ribosomal protein S18 acetylase RimI-like enzyme</fullName>
    </submittedName>
</protein>
<comment type="caution">
    <text evidence="3">The sequence shown here is derived from an EMBL/GenBank/DDBJ whole genome shotgun (WGS) entry which is preliminary data.</text>
</comment>
<proteinExistence type="predicted"/>
<dbReference type="InterPro" id="IPR000182">
    <property type="entry name" value="GNAT_dom"/>
</dbReference>